<evidence type="ECO:0000256" key="1">
    <source>
        <dbReference type="SAM" id="MobiDB-lite"/>
    </source>
</evidence>
<sequence length="199" mass="21963">MSRRILLHNQPKSPTPTNTIRSFLHHNYQPNPRPLNPATSLTTTLVASDRAHPLYPQVQRELQAFNPGLLHWRVRTSNDLSPRGVVRSWALRRVKVALLAELRERGFARDGRKLDGGEGDGLRGALSVIVDRGGGAIRASGVEVRREVGKVLDAVMRAHKRDRDEKTRGLTAERAGGAAPLRILRVKSGRGDRSDTSPG</sequence>
<protein>
    <submittedName>
        <fullName evidence="2">Uncharacterized protein</fullName>
    </submittedName>
</protein>
<accession>A0A6A6PHX8</accession>
<name>A0A6A6PHX8_9PEZI</name>
<dbReference type="OrthoDB" id="5238363at2759"/>
<keyword evidence="3" id="KW-1185">Reference proteome</keyword>
<proteinExistence type="predicted"/>
<evidence type="ECO:0000313" key="3">
    <source>
        <dbReference type="Proteomes" id="UP000799767"/>
    </source>
</evidence>
<feature type="region of interest" description="Disordered" evidence="1">
    <location>
        <begin position="159"/>
        <end position="199"/>
    </location>
</feature>
<dbReference type="AlphaFoldDB" id="A0A6A6PHX8"/>
<feature type="compositionally biased region" description="Basic and acidic residues" evidence="1">
    <location>
        <begin position="189"/>
        <end position="199"/>
    </location>
</feature>
<organism evidence="2 3">
    <name type="scientific">Neohortaea acidophila</name>
    <dbReference type="NCBI Taxonomy" id="245834"/>
    <lineage>
        <taxon>Eukaryota</taxon>
        <taxon>Fungi</taxon>
        <taxon>Dikarya</taxon>
        <taxon>Ascomycota</taxon>
        <taxon>Pezizomycotina</taxon>
        <taxon>Dothideomycetes</taxon>
        <taxon>Dothideomycetidae</taxon>
        <taxon>Mycosphaerellales</taxon>
        <taxon>Teratosphaeriaceae</taxon>
        <taxon>Neohortaea</taxon>
    </lineage>
</organism>
<gene>
    <name evidence="2" type="ORF">BDY17DRAFT_304301</name>
</gene>
<dbReference type="Proteomes" id="UP000799767">
    <property type="component" value="Unassembled WGS sequence"/>
</dbReference>
<dbReference type="GeneID" id="54475708"/>
<evidence type="ECO:0000313" key="2">
    <source>
        <dbReference type="EMBL" id="KAF2479620.1"/>
    </source>
</evidence>
<reference evidence="2" key="1">
    <citation type="journal article" date="2020" name="Stud. Mycol.">
        <title>101 Dothideomycetes genomes: a test case for predicting lifestyles and emergence of pathogens.</title>
        <authorList>
            <person name="Haridas S."/>
            <person name="Albert R."/>
            <person name="Binder M."/>
            <person name="Bloem J."/>
            <person name="Labutti K."/>
            <person name="Salamov A."/>
            <person name="Andreopoulos B."/>
            <person name="Baker S."/>
            <person name="Barry K."/>
            <person name="Bills G."/>
            <person name="Bluhm B."/>
            <person name="Cannon C."/>
            <person name="Castanera R."/>
            <person name="Culley D."/>
            <person name="Daum C."/>
            <person name="Ezra D."/>
            <person name="Gonzalez J."/>
            <person name="Henrissat B."/>
            <person name="Kuo A."/>
            <person name="Liang C."/>
            <person name="Lipzen A."/>
            <person name="Lutzoni F."/>
            <person name="Magnuson J."/>
            <person name="Mondo S."/>
            <person name="Nolan M."/>
            <person name="Ohm R."/>
            <person name="Pangilinan J."/>
            <person name="Park H.-J."/>
            <person name="Ramirez L."/>
            <person name="Alfaro M."/>
            <person name="Sun H."/>
            <person name="Tritt A."/>
            <person name="Yoshinaga Y."/>
            <person name="Zwiers L.-H."/>
            <person name="Turgeon B."/>
            <person name="Goodwin S."/>
            <person name="Spatafora J."/>
            <person name="Crous P."/>
            <person name="Grigoriev I."/>
        </authorList>
    </citation>
    <scope>NUCLEOTIDE SEQUENCE</scope>
    <source>
        <strain evidence="2">CBS 113389</strain>
    </source>
</reference>
<dbReference type="RefSeq" id="XP_033586190.1">
    <property type="nucleotide sequence ID" value="XM_033734706.1"/>
</dbReference>
<dbReference type="EMBL" id="MU001641">
    <property type="protein sequence ID" value="KAF2479620.1"/>
    <property type="molecule type" value="Genomic_DNA"/>
</dbReference>